<dbReference type="GO" id="GO:0019843">
    <property type="term" value="F:rRNA binding"/>
    <property type="evidence" value="ECO:0007669"/>
    <property type="project" value="UniProtKB-UniRule"/>
</dbReference>
<dbReference type="AlphaFoldDB" id="A0A1G2DZ86"/>
<organism evidence="7 8">
    <name type="scientific">Candidatus Nealsonbacteria bacterium RBG_13_42_11</name>
    <dbReference type="NCBI Taxonomy" id="1801663"/>
    <lineage>
        <taxon>Bacteria</taxon>
        <taxon>Candidatus Nealsoniibacteriota</taxon>
    </lineage>
</organism>
<dbReference type="NCBIfam" id="NF004363">
    <property type="entry name" value="PRK05738.2-4"/>
    <property type="match status" value="1"/>
</dbReference>
<dbReference type="FunFam" id="3.30.70.330:FF:000001">
    <property type="entry name" value="50S ribosomal protein L23"/>
    <property type="match status" value="1"/>
</dbReference>
<gene>
    <name evidence="6" type="primary">rplW</name>
    <name evidence="7" type="ORF">A2175_00605</name>
</gene>
<dbReference type="InterPro" id="IPR012678">
    <property type="entry name" value="Ribosomal_uL23/eL15/eS24_sf"/>
</dbReference>
<evidence type="ECO:0000256" key="6">
    <source>
        <dbReference type="HAMAP-Rule" id="MF_01369"/>
    </source>
</evidence>
<dbReference type="STRING" id="1801663.A2175_00605"/>
<evidence type="ECO:0000256" key="3">
    <source>
        <dbReference type="ARBA" id="ARBA00022884"/>
    </source>
</evidence>
<dbReference type="GO" id="GO:1990904">
    <property type="term" value="C:ribonucleoprotein complex"/>
    <property type="evidence" value="ECO:0007669"/>
    <property type="project" value="UniProtKB-KW"/>
</dbReference>
<keyword evidence="4 6" id="KW-0689">Ribosomal protein</keyword>
<evidence type="ECO:0000256" key="2">
    <source>
        <dbReference type="ARBA" id="ARBA00022730"/>
    </source>
</evidence>
<dbReference type="InterPro" id="IPR012677">
    <property type="entry name" value="Nucleotide-bd_a/b_plait_sf"/>
</dbReference>
<protein>
    <recommendedName>
        <fullName evidence="6">Large ribosomal subunit protein uL23</fullName>
    </recommendedName>
</protein>
<keyword evidence="3 6" id="KW-0694">RNA-binding</keyword>
<dbReference type="GO" id="GO:0003735">
    <property type="term" value="F:structural constituent of ribosome"/>
    <property type="evidence" value="ECO:0007669"/>
    <property type="project" value="InterPro"/>
</dbReference>
<evidence type="ECO:0000256" key="4">
    <source>
        <dbReference type="ARBA" id="ARBA00022980"/>
    </source>
</evidence>
<reference evidence="7 8" key="1">
    <citation type="journal article" date="2016" name="Nat. Commun.">
        <title>Thousands of microbial genomes shed light on interconnected biogeochemical processes in an aquifer system.</title>
        <authorList>
            <person name="Anantharaman K."/>
            <person name="Brown C.T."/>
            <person name="Hug L.A."/>
            <person name="Sharon I."/>
            <person name="Castelle C.J."/>
            <person name="Probst A.J."/>
            <person name="Thomas B.C."/>
            <person name="Singh A."/>
            <person name="Wilkins M.J."/>
            <person name="Karaoz U."/>
            <person name="Brodie E.L."/>
            <person name="Williams K.H."/>
            <person name="Hubbard S.S."/>
            <person name="Banfield J.F."/>
        </authorList>
    </citation>
    <scope>NUCLEOTIDE SEQUENCE [LARGE SCALE GENOMIC DNA]</scope>
</reference>
<evidence type="ECO:0000313" key="7">
    <source>
        <dbReference type="EMBL" id="OGZ18833.1"/>
    </source>
</evidence>
<dbReference type="GO" id="GO:0005840">
    <property type="term" value="C:ribosome"/>
    <property type="evidence" value="ECO:0007669"/>
    <property type="project" value="UniProtKB-KW"/>
</dbReference>
<dbReference type="Proteomes" id="UP000176755">
    <property type="component" value="Unassembled WGS sequence"/>
</dbReference>
<name>A0A1G2DZ86_9BACT</name>
<keyword evidence="2 6" id="KW-0699">rRNA-binding</keyword>
<dbReference type="SUPFAM" id="SSF54189">
    <property type="entry name" value="Ribosomal proteins S24e, L23 and L15e"/>
    <property type="match status" value="1"/>
</dbReference>
<evidence type="ECO:0000313" key="8">
    <source>
        <dbReference type="Proteomes" id="UP000176755"/>
    </source>
</evidence>
<evidence type="ECO:0000256" key="5">
    <source>
        <dbReference type="ARBA" id="ARBA00023274"/>
    </source>
</evidence>
<comment type="caution">
    <text evidence="7">The sequence shown here is derived from an EMBL/GenBank/DDBJ whole genome shotgun (WGS) entry which is preliminary data.</text>
</comment>
<keyword evidence="5 6" id="KW-0687">Ribonucleoprotein</keyword>
<sequence>MKKESKFKESYRVIKVPHITERANILSGKNQYVFKIWPRANKIEVKKAVENIFGVDVVSVKIINIPEKKRRVGKIEGKTSGYKKAIVRIAAGQKIEVLSR</sequence>
<evidence type="ECO:0000256" key="1">
    <source>
        <dbReference type="ARBA" id="ARBA00006700"/>
    </source>
</evidence>
<dbReference type="InterPro" id="IPR013025">
    <property type="entry name" value="Ribosomal_uL23-like"/>
</dbReference>
<dbReference type="GO" id="GO:0006412">
    <property type="term" value="P:translation"/>
    <property type="evidence" value="ECO:0007669"/>
    <property type="project" value="UniProtKB-UniRule"/>
</dbReference>
<comment type="subunit">
    <text evidence="6">Part of the 50S ribosomal subunit. Contacts protein L29, and trigger factor when it is bound to the ribosome.</text>
</comment>
<comment type="similarity">
    <text evidence="1 6">Belongs to the universal ribosomal protein uL23 family.</text>
</comment>
<comment type="function">
    <text evidence="6">One of the early assembly proteins it binds 23S rRNA. One of the proteins that surrounds the polypeptide exit tunnel on the outside of the ribosome. Forms the main docking site for trigger factor binding to the ribosome.</text>
</comment>
<dbReference type="Pfam" id="PF00276">
    <property type="entry name" value="Ribosomal_L23"/>
    <property type="match status" value="1"/>
</dbReference>
<dbReference type="EMBL" id="MHLY01000007">
    <property type="protein sequence ID" value="OGZ18833.1"/>
    <property type="molecule type" value="Genomic_DNA"/>
</dbReference>
<dbReference type="Gene3D" id="3.30.70.330">
    <property type="match status" value="1"/>
</dbReference>
<dbReference type="HAMAP" id="MF_01369_B">
    <property type="entry name" value="Ribosomal_uL23_B"/>
    <property type="match status" value="1"/>
</dbReference>
<accession>A0A1G2DZ86</accession>
<dbReference type="PANTHER" id="PTHR11620">
    <property type="entry name" value="60S RIBOSOMAL PROTEIN L23A"/>
    <property type="match status" value="1"/>
</dbReference>
<proteinExistence type="inferred from homology"/>